<keyword evidence="6" id="KW-0009">Actin-binding</keyword>
<evidence type="ECO:0000313" key="12">
    <source>
        <dbReference type="Ensembl" id="ENSMGAP00000023168.1"/>
    </source>
</evidence>
<keyword evidence="3" id="KW-0677">Repeat</keyword>
<feature type="domain" description="Ig-like" evidence="10">
    <location>
        <begin position="391"/>
        <end position="478"/>
    </location>
</feature>
<dbReference type="CDD" id="cd00063">
    <property type="entry name" value="FN3"/>
    <property type="match status" value="2"/>
</dbReference>
<dbReference type="FunFam" id="2.60.40.10:FF:000286">
    <property type="entry name" value="Myosin binding protein C, slow type"/>
    <property type="match status" value="1"/>
</dbReference>
<keyword evidence="9" id="KW-0812">Transmembrane</keyword>
<dbReference type="FunFam" id="2.60.40.10:FF:000326">
    <property type="entry name" value="Myosin-binding protein C, cardiac-type"/>
    <property type="match status" value="1"/>
</dbReference>
<dbReference type="PROSITE" id="PS50853">
    <property type="entry name" value="FN3"/>
    <property type="match status" value="2"/>
</dbReference>
<reference evidence="12" key="3">
    <citation type="submission" date="2025-09" db="UniProtKB">
        <authorList>
            <consortium name="Ensembl"/>
        </authorList>
    </citation>
    <scope>IDENTIFICATION</scope>
</reference>
<dbReference type="CDD" id="cd05894">
    <property type="entry name" value="Ig_C5_MyBP-C"/>
    <property type="match status" value="1"/>
</dbReference>
<dbReference type="InterPro" id="IPR013783">
    <property type="entry name" value="Ig-like_fold"/>
</dbReference>
<dbReference type="SMART" id="SM00409">
    <property type="entry name" value="IG"/>
    <property type="match status" value="5"/>
</dbReference>
<reference evidence="12" key="2">
    <citation type="submission" date="2025-08" db="UniProtKB">
        <authorList>
            <consortium name="Ensembl"/>
        </authorList>
    </citation>
    <scope>IDENTIFICATION</scope>
</reference>
<dbReference type="GO" id="GO:0032982">
    <property type="term" value="C:myosin filament"/>
    <property type="evidence" value="ECO:0007669"/>
    <property type="project" value="UniProtKB-KW"/>
</dbReference>
<dbReference type="Gene3D" id="2.60.40.10">
    <property type="entry name" value="Immunoglobulins"/>
    <property type="match status" value="8"/>
</dbReference>
<accession>A0A803XUH2</accession>
<evidence type="ECO:0000256" key="3">
    <source>
        <dbReference type="ARBA" id="ARBA00022737"/>
    </source>
</evidence>
<dbReference type="GO" id="GO:0045214">
    <property type="term" value="P:sarcomere organization"/>
    <property type="evidence" value="ECO:0007669"/>
    <property type="project" value="TreeGrafter"/>
</dbReference>
<dbReference type="InParanoid" id="A0A803XUH2"/>
<feature type="transmembrane region" description="Helical" evidence="9">
    <location>
        <begin position="929"/>
        <end position="954"/>
    </location>
</feature>
<evidence type="ECO:0000256" key="7">
    <source>
        <dbReference type="ARBA" id="ARBA00023319"/>
    </source>
</evidence>
<dbReference type="Pfam" id="PF07679">
    <property type="entry name" value="I-set"/>
    <property type="match status" value="4"/>
</dbReference>
<dbReference type="InterPro" id="IPR050964">
    <property type="entry name" value="Striated_Muscle_Regulatory"/>
</dbReference>
<dbReference type="PROSITE" id="PS50835">
    <property type="entry name" value="IG_LIKE"/>
    <property type="match status" value="2"/>
</dbReference>
<keyword evidence="5" id="KW-0514">Muscle protein</keyword>
<dbReference type="InterPro" id="IPR003599">
    <property type="entry name" value="Ig_sub"/>
</dbReference>
<dbReference type="FunFam" id="2.60.40.10:FF:000081">
    <property type="entry name" value="Myosin-binding protein C, slow type"/>
    <property type="match status" value="1"/>
</dbReference>
<feature type="domain" description="Ig-like" evidence="10">
    <location>
        <begin position="573"/>
        <end position="663"/>
    </location>
</feature>
<keyword evidence="7" id="KW-0393">Immunoglobulin domain</keyword>
<organism evidence="12 13">
    <name type="scientific">Meleagris gallopavo</name>
    <name type="common">Wild turkey</name>
    <dbReference type="NCBI Taxonomy" id="9103"/>
    <lineage>
        <taxon>Eukaryota</taxon>
        <taxon>Metazoa</taxon>
        <taxon>Chordata</taxon>
        <taxon>Craniata</taxon>
        <taxon>Vertebrata</taxon>
        <taxon>Euteleostomi</taxon>
        <taxon>Archelosauria</taxon>
        <taxon>Archosauria</taxon>
        <taxon>Dinosauria</taxon>
        <taxon>Saurischia</taxon>
        <taxon>Theropoda</taxon>
        <taxon>Coelurosauria</taxon>
        <taxon>Aves</taxon>
        <taxon>Neognathae</taxon>
        <taxon>Galloanserae</taxon>
        <taxon>Galliformes</taxon>
        <taxon>Phasianidae</taxon>
        <taxon>Meleagridinae</taxon>
        <taxon>Meleagris</taxon>
    </lineage>
</organism>
<dbReference type="GO" id="GO:0031430">
    <property type="term" value="C:M band"/>
    <property type="evidence" value="ECO:0007669"/>
    <property type="project" value="TreeGrafter"/>
</dbReference>
<dbReference type="FunFam" id="2.60.40.10:FF:000111">
    <property type="entry name" value="Myosin-binding protein C, slow type"/>
    <property type="match status" value="1"/>
</dbReference>
<dbReference type="InterPro" id="IPR040849">
    <property type="entry name" value="MyBP-C_THB"/>
</dbReference>
<evidence type="ECO:0000313" key="13">
    <source>
        <dbReference type="Proteomes" id="UP000001645"/>
    </source>
</evidence>
<dbReference type="SUPFAM" id="SSF48726">
    <property type="entry name" value="Immunoglobulin"/>
    <property type="match status" value="5"/>
</dbReference>
<dbReference type="InterPro" id="IPR003598">
    <property type="entry name" value="Ig_sub2"/>
</dbReference>
<dbReference type="Ensembl" id="ENSMGAT00000033993.1">
    <property type="protein sequence ID" value="ENSMGAP00000023168.1"/>
    <property type="gene ID" value="ENSMGAG00000013091.3"/>
</dbReference>
<evidence type="ECO:0000259" key="10">
    <source>
        <dbReference type="PROSITE" id="PS50835"/>
    </source>
</evidence>
<dbReference type="GO" id="GO:0003779">
    <property type="term" value="F:actin binding"/>
    <property type="evidence" value="ECO:0007669"/>
    <property type="project" value="UniProtKB-KW"/>
</dbReference>
<dbReference type="SMART" id="SM00060">
    <property type="entry name" value="FN3"/>
    <property type="match status" value="2"/>
</dbReference>
<dbReference type="Proteomes" id="UP000001645">
    <property type="component" value="Chromosome 1"/>
</dbReference>
<evidence type="ECO:0000256" key="6">
    <source>
        <dbReference type="ARBA" id="ARBA00023203"/>
    </source>
</evidence>
<dbReference type="PANTHER" id="PTHR13817:SF27">
    <property type="entry name" value="MYOSIN-BINDING PROTEIN C, SLOW-TYPE"/>
    <property type="match status" value="1"/>
</dbReference>
<feature type="domain" description="Fibronectin type-III" evidence="11">
    <location>
        <begin position="772"/>
        <end position="883"/>
    </location>
</feature>
<keyword evidence="1" id="KW-0787">Thick filament</keyword>
<protein>
    <submittedName>
        <fullName evidence="12">Myosin binding protein C1</fullName>
    </submittedName>
</protein>
<dbReference type="Pfam" id="PF00041">
    <property type="entry name" value="fn3"/>
    <property type="match status" value="2"/>
</dbReference>
<dbReference type="Pfam" id="PF18362">
    <property type="entry name" value="THB"/>
    <property type="match status" value="1"/>
</dbReference>
<evidence type="ECO:0000256" key="1">
    <source>
        <dbReference type="ARBA" id="ARBA00022433"/>
    </source>
</evidence>
<sequence>MCLQLFVFSELPPPFSFLKNKELTFVYCLHKALMVECWCHSICSSPTLADQIAPSFSLRSLVSSGKCILERIKHWLIIDIFLFLCISVWSIGESPPEETEKHDDSQRSTLFIEKPQSGSVSVGGNITFIAKVEAKDLLRKPNVKWFKGKWMDLASKAGKHLQLKESFERHTKIHTFEMHIIQAKENYAGNYRCEVSYKDKFDSCSFDLEVTESSQAAPSIDIRSAFKRSGDGQDDAGELDFSGLLKRREIKQQEEEPEVDVWELLKNANPSEYEKIAFQYGITDLRGMLKRLKRMRREVKKSAAFSKGLDPAYQVDKGGKVRFMVELADPTVELKWYKNGQEIRPSAKYIFEHKGNQRILFINNCTMTDDARYYVTAGDEKCSTELFVRDPPILVTKGLEDTNTYVGERVELSCEVSEDDANVKWFKNGVELTNEPKSRYRIKVEGKKHTLIIEEAAKNDNATYSVMTTGGQSEAKLSVDLRPLKISLALEDQTVRLGQEIHLKCEISENVEGKWYKNGQLIEASDRVKLYHKGRIHRFIIASAAVDDEGEYMFVPDAYNINIPCKVHVVDPPKLHLDGLGENNTVTVVAGTKLRLEIPITGEPTPKVMWSKGDKWITDSGRIRAETYSDSSCLVIDTAEREDSGPFRITLKNEAGEDSALINIKVVDVPDPPQAPNVTEVGEDWCVMTWEPPANDGGSPILGYFIERKKKQSSRWMRLNFELCKETTFEPKKMIEGVAYEVRVFAVNAIGTSKPSMPSKSFVPLAVTSPPTLLAVDSVTDTSVTMKWRPPDHIGAAGLDGYVVEYCFEGSISTDQSEELMEPPFNLEADEWIVANPELTDKTKFTINGLPTGSKILVRVKAVNAAGESEPRYHPQPILVKEVIEPPKIRLPRHLKQTYTRRVGETVNLVIPFQVRTKNTDRKTLNTHFSYATASYLLFLYVNLGYWTAFVNILHPEGKSHDKASGIIHSYLGTKIGHYHMSSQSN</sequence>
<keyword evidence="4" id="KW-0130">Cell adhesion</keyword>
<name>A0A803XUH2_MELGA</name>
<gene>
    <name evidence="12" type="primary">MYBPC1</name>
</gene>
<keyword evidence="13" id="KW-1185">Reference proteome</keyword>
<dbReference type="InterPro" id="IPR036179">
    <property type="entry name" value="Ig-like_dom_sf"/>
</dbReference>
<dbReference type="GO" id="GO:0007155">
    <property type="term" value="P:cell adhesion"/>
    <property type="evidence" value="ECO:0007669"/>
    <property type="project" value="UniProtKB-KW"/>
</dbReference>
<proteinExistence type="inferred from homology"/>
<dbReference type="GeneTree" id="ENSGT00940000158254"/>
<dbReference type="InterPro" id="IPR013098">
    <property type="entry name" value="Ig_I-set"/>
</dbReference>
<evidence type="ECO:0000256" key="2">
    <source>
        <dbReference type="ARBA" id="ARBA00022553"/>
    </source>
</evidence>
<keyword evidence="9" id="KW-1133">Transmembrane helix</keyword>
<dbReference type="PANTHER" id="PTHR13817">
    <property type="entry name" value="TITIN"/>
    <property type="match status" value="1"/>
</dbReference>
<dbReference type="FunFam" id="2.60.40.10:FF:000085">
    <property type="entry name" value="Myosin-binding protein C, slow type"/>
    <property type="match status" value="1"/>
</dbReference>
<keyword evidence="9" id="KW-0472">Membrane</keyword>
<keyword evidence="2" id="KW-0597">Phosphoprotein</keyword>
<dbReference type="FunFam" id="2.60.40.10:FF:000249">
    <property type="entry name" value="myosin-binding protein C, slow-type isoform X4"/>
    <property type="match status" value="1"/>
</dbReference>
<evidence type="ECO:0000259" key="11">
    <source>
        <dbReference type="PROSITE" id="PS50853"/>
    </source>
</evidence>
<evidence type="ECO:0000256" key="8">
    <source>
        <dbReference type="ARBA" id="ARBA00038352"/>
    </source>
</evidence>
<dbReference type="SMART" id="SM00408">
    <property type="entry name" value="IGc2"/>
    <property type="match status" value="2"/>
</dbReference>
<dbReference type="Bgee" id="ENSMGAG00000013091">
    <property type="expression patterns" value="Expressed in hindlimb stylopod and 5 other cell types or tissues"/>
</dbReference>
<dbReference type="InterPro" id="IPR007110">
    <property type="entry name" value="Ig-like_dom"/>
</dbReference>
<evidence type="ECO:0000256" key="5">
    <source>
        <dbReference type="ARBA" id="ARBA00023179"/>
    </source>
</evidence>
<dbReference type="AlphaFoldDB" id="A0A803XUH2"/>
<dbReference type="FunFam" id="2.60.40.10:FF:000070">
    <property type="entry name" value="Myosin-binding protein C, slow type"/>
    <property type="match status" value="1"/>
</dbReference>
<reference evidence="12 13" key="1">
    <citation type="journal article" date="2010" name="PLoS Biol.">
        <title>Multi-platform next-generation sequencing of the domestic turkey (Meleagris gallopavo): genome assembly and analysis.</title>
        <authorList>
            <person name="Dalloul R.A."/>
            <person name="Long J.A."/>
            <person name="Zimin A.V."/>
            <person name="Aslam L."/>
            <person name="Beal K."/>
            <person name="Blomberg L.A."/>
            <person name="Bouffard P."/>
            <person name="Burt D.W."/>
            <person name="Crasta O."/>
            <person name="Crooijmans R.P."/>
            <person name="Cooper K."/>
            <person name="Coulombe R.A."/>
            <person name="De S."/>
            <person name="Delany M.E."/>
            <person name="Dodgson J.B."/>
            <person name="Dong J.J."/>
            <person name="Evans C."/>
            <person name="Frederickson K.M."/>
            <person name="Flicek P."/>
            <person name="Florea L."/>
            <person name="Folkerts O."/>
            <person name="Groenen M.A."/>
            <person name="Harkins T.T."/>
            <person name="Herrero J."/>
            <person name="Hoffmann S."/>
            <person name="Megens H.J."/>
            <person name="Jiang A."/>
            <person name="de Jong P."/>
            <person name="Kaiser P."/>
            <person name="Kim H."/>
            <person name="Kim K.W."/>
            <person name="Kim S."/>
            <person name="Langenberger D."/>
            <person name="Lee M.K."/>
            <person name="Lee T."/>
            <person name="Mane S."/>
            <person name="Marcais G."/>
            <person name="Marz M."/>
            <person name="McElroy A.P."/>
            <person name="Modise T."/>
            <person name="Nefedov M."/>
            <person name="Notredame C."/>
            <person name="Paton I.R."/>
            <person name="Payne W.S."/>
            <person name="Pertea G."/>
            <person name="Prickett D."/>
            <person name="Puiu D."/>
            <person name="Qioa D."/>
            <person name="Raineri E."/>
            <person name="Ruffier M."/>
            <person name="Salzberg S.L."/>
            <person name="Schatz M.C."/>
            <person name="Scheuring C."/>
            <person name="Schmidt C.J."/>
            <person name="Schroeder S."/>
            <person name="Searle S.M."/>
            <person name="Smith E.J."/>
            <person name="Smith J."/>
            <person name="Sonstegard T.S."/>
            <person name="Stadler P.F."/>
            <person name="Tafer H."/>
            <person name="Tu Z.J."/>
            <person name="Van Tassell C.P."/>
            <person name="Vilella A.J."/>
            <person name="Williams K.P."/>
            <person name="Yorke J.A."/>
            <person name="Zhang L."/>
            <person name="Zhang H.B."/>
            <person name="Zhang X."/>
            <person name="Zhang Y."/>
            <person name="Reed K.M."/>
        </authorList>
    </citation>
    <scope>NUCLEOTIDE SEQUENCE [LARGE SCALE GENOMIC DNA]</scope>
</reference>
<dbReference type="InterPro" id="IPR036116">
    <property type="entry name" value="FN3_sf"/>
</dbReference>
<dbReference type="SUPFAM" id="SSF49265">
    <property type="entry name" value="Fibronectin type III"/>
    <property type="match status" value="1"/>
</dbReference>
<feature type="domain" description="Fibronectin type-III" evidence="11">
    <location>
        <begin position="672"/>
        <end position="771"/>
    </location>
</feature>
<comment type="similarity">
    <text evidence="8">Belongs to the immunoglobulin superfamily. MyBP family.</text>
</comment>
<dbReference type="InterPro" id="IPR003961">
    <property type="entry name" value="FN3_dom"/>
</dbReference>
<dbReference type="OrthoDB" id="504170at2759"/>
<evidence type="ECO:0000256" key="9">
    <source>
        <dbReference type="SAM" id="Phobius"/>
    </source>
</evidence>
<evidence type="ECO:0000256" key="4">
    <source>
        <dbReference type="ARBA" id="ARBA00022889"/>
    </source>
</evidence>